<accession>A0ABY7C9G0</accession>
<evidence type="ECO:0000256" key="1">
    <source>
        <dbReference type="SAM" id="MobiDB-lite"/>
    </source>
</evidence>
<feature type="region of interest" description="Disordered" evidence="1">
    <location>
        <begin position="169"/>
        <end position="194"/>
    </location>
</feature>
<dbReference type="EMBL" id="CP110421">
    <property type="protein sequence ID" value="WAQ81435.1"/>
    <property type="molecule type" value="Genomic_DNA"/>
</dbReference>
<sequence>MEESEKSLTHLDLPSLLSADSLWGTPRSPTSPTHLLRKSQIKRQMSSTHTIHESVSLSKVGSSWIGGEDGMFSINRVPGGCNKEESNEIEALRKTNLAVQKATSRRLSTPKLVKLPSSLFDQSAQRAFGRPEQPDWLRALILVAERTKEEDSGSRSSADCSSITMQLRLKQRQTDKPPKFRPTAFVRITTQGGS</sequence>
<gene>
    <name evidence="2" type="ORF">PtA15_1A776</name>
</gene>
<evidence type="ECO:0000313" key="3">
    <source>
        <dbReference type="Proteomes" id="UP001164743"/>
    </source>
</evidence>
<dbReference type="RefSeq" id="XP_053016990.1">
    <property type="nucleotide sequence ID" value="XM_053165838.1"/>
</dbReference>
<proteinExistence type="predicted"/>
<feature type="region of interest" description="Disordered" evidence="1">
    <location>
        <begin position="19"/>
        <end position="50"/>
    </location>
</feature>
<reference evidence="2" key="1">
    <citation type="submission" date="2022-10" db="EMBL/GenBank/DDBJ databases">
        <title>Puccinia triticina Genome sequencing and assembly.</title>
        <authorList>
            <person name="Li C."/>
        </authorList>
    </citation>
    <scope>NUCLEOTIDE SEQUENCE</scope>
    <source>
        <strain evidence="2">Pt15</strain>
    </source>
</reference>
<dbReference type="GeneID" id="77806733"/>
<dbReference type="Proteomes" id="UP001164743">
    <property type="component" value="Chromosome 1A"/>
</dbReference>
<keyword evidence="3" id="KW-1185">Reference proteome</keyword>
<evidence type="ECO:0000313" key="2">
    <source>
        <dbReference type="EMBL" id="WAQ81435.1"/>
    </source>
</evidence>
<name>A0ABY7C9G0_9BASI</name>
<protein>
    <submittedName>
        <fullName evidence="2">Uncharacterized protein</fullName>
    </submittedName>
</protein>
<organism evidence="2 3">
    <name type="scientific">Puccinia triticina</name>
    <dbReference type="NCBI Taxonomy" id="208348"/>
    <lineage>
        <taxon>Eukaryota</taxon>
        <taxon>Fungi</taxon>
        <taxon>Dikarya</taxon>
        <taxon>Basidiomycota</taxon>
        <taxon>Pucciniomycotina</taxon>
        <taxon>Pucciniomycetes</taxon>
        <taxon>Pucciniales</taxon>
        <taxon>Pucciniaceae</taxon>
        <taxon>Puccinia</taxon>
    </lineage>
</organism>